<dbReference type="InterPro" id="IPR012938">
    <property type="entry name" value="Glc/Sorbosone_DH"/>
</dbReference>
<accession>A0ABW0LYW0</accession>
<proteinExistence type="predicted"/>
<dbReference type="SUPFAM" id="SSF50952">
    <property type="entry name" value="Soluble quinoprotein glucose dehydrogenase"/>
    <property type="match status" value="1"/>
</dbReference>
<protein>
    <submittedName>
        <fullName evidence="2">PQQ-dependent sugar dehydrogenase</fullName>
    </submittedName>
</protein>
<dbReference type="RefSeq" id="WP_209748364.1">
    <property type="nucleotide sequence ID" value="NZ_JBHSMH010000054.1"/>
</dbReference>
<evidence type="ECO:0000259" key="1">
    <source>
        <dbReference type="Pfam" id="PF07995"/>
    </source>
</evidence>
<dbReference type="EMBL" id="JBHSMH010000054">
    <property type="protein sequence ID" value="MFC5470207.1"/>
    <property type="molecule type" value="Genomic_DNA"/>
</dbReference>
<comment type="caution">
    <text evidence="2">The sequence shown here is derived from an EMBL/GenBank/DDBJ whole genome shotgun (WGS) entry which is preliminary data.</text>
</comment>
<dbReference type="PROSITE" id="PS51257">
    <property type="entry name" value="PROKAR_LIPOPROTEIN"/>
    <property type="match status" value="1"/>
</dbReference>
<reference evidence="3" key="1">
    <citation type="journal article" date="2019" name="Int. J. Syst. Evol. Microbiol.">
        <title>The Global Catalogue of Microorganisms (GCM) 10K type strain sequencing project: providing services to taxonomists for standard genome sequencing and annotation.</title>
        <authorList>
            <consortium name="The Broad Institute Genomics Platform"/>
            <consortium name="The Broad Institute Genome Sequencing Center for Infectious Disease"/>
            <person name="Wu L."/>
            <person name="Ma J."/>
        </authorList>
    </citation>
    <scope>NUCLEOTIDE SEQUENCE [LARGE SCALE GENOMIC DNA]</scope>
    <source>
        <strain evidence="3">CCUG 57113</strain>
    </source>
</reference>
<dbReference type="PANTHER" id="PTHR19328:SF75">
    <property type="entry name" value="ALDOSE SUGAR DEHYDROGENASE YLII"/>
    <property type="match status" value="1"/>
</dbReference>
<evidence type="ECO:0000313" key="3">
    <source>
        <dbReference type="Proteomes" id="UP001596105"/>
    </source>
</evidence>
<dbReference type="InterPro" id="IPR011042">
    <property type="entry name" value="6-blade_b-propeller_TolB-like"/>
</dbReference>
<dbReference type="InterPro" id="IPR011041">
    <property type="entry name" value="Quinoprot_gluc/sorb_DH_b-prop"/>
</dbReference>
<sequence>MGANGRRRAGLVLSMAAIGLSLISCRGENETPAPEQSPARAEKTATVTLANVFEGESFERPVGLETRKGYEDVVYVVEQPGRVLAKNLKRPTEPATVALDIRDRVNDEGNEQGLLGLAFHPDRPNEAYANYTTKTHTVIARYVADPANPERLEPAGERVILTFEQPYENHNGGQLAFGPDGYLYIATGDGGSAGDPRNNGQNLDSLLGKILRIDVDAATGGLPYAIPPDNPFVGNGAPEIYAYGLRNPWRFSFDGETGRLWAADVGQERFEEINVIEKGGNYGWRVREGYECYKPASGCAREGLIDPVYDYDHEMGISVTGGYAYRGDELPSELVGSYFYADYGTGTMWALSIGEDGRVSNRTLMETGENVTSFGQDADGELYVCTQDGRILKLAS</sequence>
<gene>
    <name evidence="2" type="ORF">ACFPPD_15990</name>
</gene>
<keyword evidence="3" id="KW-1185">Reference proteome</keyword>
<dbReference type="Pfam" id="PF07995">
    <property type="entry name" value="GSDH"/>
    <property type="match status" value="1"/>
</dbReference>
<feature type="domain" description="Glucose/Sorbosone dehydrogenase" evidence="1">
    <location>
        <begin position="75"/>
        <end position="392"/>
    </location>
</feature>
<evidence type="ECO:0000313" key="2">
    <source>
        <dbReference type="EMBL" id="MFC5470207.1"/>
    </source>
</evidence>
<organism evidence="2 3">
    <name type="scientific">Cohnella suwonensis</name>
    <dbReference type="NCBI Taxonomy" id="696072"/>
    <lineage>
        <taxon>Bacteria</taxon>
        <taxon>Bacillati</taxon>
        <taxon>Bacillota</taxon>
        <taxon>Bacilli</taxon>
        <taxon>Bacillales</taxon>
        <taxon>Paenibacillaceae</taxon>
        <taxon>Cohnella</taxon>
    </lineage>
</organism>
<name>A0ABW0LYW0_9BACL</name>
<dbReference type="PANTHER" id="PTHR19328">
    <property type="entry name" value="HEDGEHOG-INTERACTING PROTEIN"/>
    <property type="match status" value="1"/>
</dbReference>
<dbReference type="Proteomes" id="UP001596105">
    <property type="component" value="Unassembled WGS sequence"/>
</dbReference>
<dbReference type="Gene3D" id="2.120.10.30">
    <property type="entry name" value="TolB, C-terminal domain"/>
    <property type="match status" value="1"/>
</dbReference>